<gene>
    <name evidence="2" type="ORF">J2S35_001681</name>
</gene>
<feature type="domain" description="SGNH hydrolase-type esterase" evidence="1">
    <location>
        <begin position="10"/>
        <end position="170"/>
    </location>
</feature>
<dbReference type="Pfam" id="PF13472">
    <property type="entry name" value="Lipase_GDSL_2"/>
    <property type="match status" value="1"/>
</dbReference>
<reference evidence="2" key="1">
    <citation type="submission" date="2023-07" db="EMBL/GenBank/DDBJ databases">
        <title>Sequencing the genomes of 1000 actinobacteria strains.</title>
        <authorList>
            <person name="Klenk H.-P."/>
        </authorList>
    </citation>
    <scope>NUCLEOTIDE SEQUENCE</scope>
    <source>
        <strain evidence="2">DSM 13988</strain>
    </source>
</reference>
<dbReference type="SUPFAM" id="SSF52266">
    <property type="entry name" value="SGNH hydrolase"/>
    <property type="match status" value="1"/>
</dbReference>
<comment type="caution">
    <text evidence="2">The sequence shown here is derived from an EMBL/GenBank/DDBJ whole genome shotgun (WGS) entry which is preliminary data.</text>
</comment>
<evidence type="ECO:0000313" key="2">
    <source>
        <dbReference type="EMBL" id="MDR6892741.1"/>
    </source>
</evidence>
<sequence>MEERTIRIVAVGDERLAGVGDPRALGWYGRVLARTSDEEVRVESFSLPAPGESVEALSLRWFEEAMRRFGQNTDNRLVVALNDRDVDLSQSTARSRLNLANILDSASQNGIRVFVVGPAPSVDDERNRVLSELNAAYADVTTRRSHAYVDAFNPLVDHENYRRDLAANGGQPGQTAYGLIAWLVLHRGWYQWLGLPQAD</sequence>
<name>A0AAE3YJ98_9MICC</name>
<dbReference type="EMBL" id="JAVDUI010000001">
    <property type="protein sequence ID" value="MDR6892741.1"/>
    <property type="molecule type" value="Genomic_DNA"/>
</dbReference>
<proteinExistence type="predicted"/>
<accession>A0AAE3YJ98</accession>
<dbReference type="Proteomes" id="UP001247307">
    <property type="component" value="Unassembled WGS sequence"/>
</dbReference>
<evidence type="ECO:0000259" key="1">
    <source>
        <dbReference type="Pfam" id="PF13472"/>
    </source>
</evidence>
<dbReference type="Gene3D" id="3.40.50.1110">
    <property type="entry name" value="SGNH hydrolase"/>
    <property type="match status" value="1"/>
</dbReference>
<keyword evidence="3" id="KW-1185">Reference proteome</keyword>
<dbReference type="AlphaFoldDB" id="A0AAE3YJ98"/>
<organism evidence="2 3">
    <name type="scientific">Falsarthrobacter nasiphocae</name>
    <dbReference type="NCBI Taxonomy" id="189863"/>
    <lineage>
        <taxon>Bacteria</taxon>
        <taxon>Bacillati</taxon>
        <taxon>Actinomycetota</taxon>
        <taxon>Actinomycetes</taxon>
        <taxon>Micrococcales</taxon>
        <taxon>Micrococcaceae</taxon>
        <taxon>Falsarthrobacter</taxon>
    </lineage>
</organism>
<dbReference type="InterPro" id="IPR013830">
    <property type="entry name" value="SGNH_hydro"/>
</dbReference>
<dbReference type="InterPro" id="IPR036514">
    <property type="entry name" value="SGNH_hydro_sf"/>
</dbReference>
<protein>
    <recommendedName>
        <fullName evidence="1">SGNH hydrolase-type esterase domain-containing protein</fullName>
    </recommendedName>
</protein>
<dbReference type="RefSeq" id="WP_309852245.1">
    <property type="nucleotide sequence ID" value="NZ_BAAAIU010000004.1"/>
</dbReference>
<evidence type="ECO:0000313" key="3">
    <source>
        <dbReference type="Proteomes" id="UP001247307"/>
    </source>
</evidence>